<dbReference type="EMBL" id="CP079105">
    <property type="protein sequence ID" value="QXQ14037.1"/>
    <property type="molecule type" value="Genomic_DNA"/>
</dbReference>
<proteinExistence type="predicted"/>
<accession>A0ABX8SA29</accession>
<gene>
    <name evidence="1" type="ORF">KV203_00770</name>
</gene>
<name>A0ABX8SA29_9ACTN</name>
<dbReference type="Proteomes" id="UP000887023">
    <property type="component" value="Chromosome"/>
</dbReference>
<reference evidence="1" key="1">
    <citation type="submission" date="2021-07" db="EMBL/GenBank/DDBJ databases">
        <title>Candidatus Kaistella beijingensis sp. nov. isolated from a municipal wastewater treatment plant is involved in sludge foaming.</title>
        <authorList>
            <person name="Song Y."/>
            <person name="Liu S.-J."/>
        </authorList>
    </citation>
    <scope>NUCLEOTIDE SEQUENCE</scope>
    <source>
        <strain evidence="1">DSM 43998</strain>
    </source>
</reference>
<organism evidence="1 2">
    <name type="scientific">Skermania pinensis</name>
    <dbReference type="NCBI Taxonomy" id="39122"/>
    <lineage>
        <taxon>Bacteria</taxon>
        <taxon>Bacillati</taxon>
        <taxon>Actinomycetota</taxon>
        <taxon>Actinomycetes</taxon>
        <taxon>Mycobacteriales</taxon>
        <taxon>Gordoniaceae</taxon>
        <taxon>Skermania</taxon>
    </lineage>
</organism>
<evidence type="ECO:0000313" key="2">
    <source>
        <dbReference type="Proteomes" id="UP000887023"/>
    </source>
</evidence>
<dbReference type="RefSeq" id="WP_157079968.1">
    <property type="nucleotide sequence ID" value="NZ_CBCRUZ010000010.1"/>
</dbReference>
<keyword evidence="2" id="KW-1185">Reference proteome</keyword>
<evidence type="ECO:0008006" key="3">
    <source>
        <dbReference type="Google" id="ProtNLM"/>
    </source>
</evidence>
<sequence length="107" mass="11585">MAHRTRKVTVTVPEDIAATLEQWRDSGRIKSVSQYITSQILAGMNRAAALRTVESACGGADEPKRPPLDEINRARRLLELPPFTEAEAEAISAEAWATPTAARTGVA</sequence>
<evidence type="ECO:0000313" key="1">
    <source>
        <dbReference type="EMBL" id="QXQ14037.1"/>
    </source>
</evidence>
<protein>
    <recommendedName>
        <fullName evidence="3">Ribbon-helix-helix protein CopG domain-containing protein</fullName>
    </recommendedName>
</protein>